<feature type="region of interest" description="Disordered" evidence="2">
    <location>
        <begin position="754"/>
        <end position="806"/>
    </location>
</feature>
<dbReference type="GO" id="GO:0005524">
    <property type="term" value="F:ATP binding"/>
    <property type="evidence" value="ECO:0007669"/>
    <property type="project" value="UniProtKB-KW"/>
</dbReference>
<comment type="catalytic activity">
    <reaction evidence="1">
        <text>ATP + H2O = ADP + phosphate + H(+)</text>
        <dbReference type="Rhea" id="RHEA:13065"/>
        <dbReference type="ChEBI" id="CHEBI:15377"/>
        <dbReference type="ChEBI" id="CHEBI:15378"/>
        <dbReference type="ChEBI" id="CHEBI:30616"/>
        <dbReference type="ChEBI" id="CHEBI:43474"/>
        <dbReference type="ChEBI" id="CHEBI:456216"/>
        <dbReference type="EC" id="5.6.2.3"/>
    </reaction>
</comment>
<feature type="region of interest" description="Disordered" evidence="2">
    <location>
        <begin position="1"/>
        <end position="41"/>
    </location>
</feature>
<dbReference type="EC" id="5.6.2.3" evidence="1"/>
<name>A0A8J5M995_ZINOF</name>
<dbReference type="InterPro" id="IPR025476">
    <property type="entry name" value="Helitron_helicase-like"/>
</dbReference>
<comment type="similarity">
    <text evidence="1">Belongs to the helicase family.</text>
</comment>
<feature type="domain" description="DNA helicase Pif1-like 2B" evidence="5">
    <location>
        <begin position="642"/>
        <end position="685"/>
    </location>
</feature>
<dbReference type="GO" id="GO:0006281">
    <property type="term" value="P:DNA repair"/>
    <property type="evidence" value="ECO:0007669"/>
    <property type="project" value="UniProtKB-KW"/>
</dbReference>
<keyword evidence="1" id="KW-0067">ATP-binding</keyword>
<organism evidence="6 7">
    <name type="scientific">Zingiber officinale</name>
    <name type="common">Ginger</name>
    <name type="synonym">Amomum zingiber</name>
    <dbReference type="NCBI Taxonomy" id="94328"/>
    <lineage>
        <taxon>Eukaryota</taxon>
        <taxon>Viridiplantae</taxon>
        <taxon>Streptophyta</taxon>
        <taxon>Embryophyta</taxon>
        <taxon>Tracheophyta</taxon>
        <taxon>Spermatophyta</taxon>
        <taxon>Magnoliopsida</taxon>
        <taxon>Liliopsida</taxon>
        <taxon>Zingiberales</taxon>
        <taxon>Zingiberaceae</taxon>
        <taxon>Zingiber</taxon>
    </lineage>
</organism>
<gene>
    <name evidence="6" type="ORF">ZIOFF_002140</name>
</gene>
<feature type="domain" description="Helitron helicase-like" evidence="4">
    <location>
        <begin position="299"/>
        <end position="383"/>
    </location>
</feature>
<keyword evidence="1" id="KW-0227">DNA damage</keyword>
<evidence type="ECO:0000313" key="6">
    <source>
        <dbReference type="EMBL" id="KAG6537062.1"/>
    </source>
</evidence>
<dbReference type="Pfam" id="PF14214">
    <property type="entry name" value="Helitron_like_N"/>
    <property type="match status" value="1"/>
</dbReference>
<dbReference type="GO" id="GO:0006310">
    <property type="term" value="P:DNA recombination"/>
    <property type="evidence" value="ECO:0007669"/>
    <property type="project" value="UniProtKB-KW"/>
</dbReference>
<sequence length="854" mass="96480">MYFGSSRPPTRLIQSNDERRRQLRTSRQRERRETMTQEQRQAYLSQGRANYRGQSRDVAHQTFANLNLPINTPVELQSLFAMENEEGRHFRQYVRAYNHVFAFTSMGVHIDETLASGANGIYTFRTQGNIYHSIGSLLPSANNRPRYMQMWIVDTDNEVNNRLLENQGLRRELLIKIQHILDQYNPFVHIFRQIGRRKDIPNCKLIIKQQPSNQRQYSLPTASQVAAVIVHNEGMDNLSGRDIIVESVAGSLINIQDVAGYYDPLQYPLLLAYGTYGWDINTRNIDGTRLTCLHYYAHMLQTYGKPDLMLTMTCNPNWIEIKEQLLSGQSPQDRPDLITRVFKAKFEEFKKDILDRGVLGKVISYSYVIEYQKRGLLHVHMLIIFATSDKLHTPDDFDSVVRAEIPSPRDEVQLYEAVIHHMIHGPCGSLNTKSPCMRDGICKKKFPKPFQPYTTQGNDSYPLYRRREGAPISINHDSQIMVDNGGTGKTFLYRSILAHLRKQGKIVIAVATSGIAATLLPGGRTAHSRLKIPLMSTADTLCKIEKQSDLAELIRRASAIVWDEAPMANRYSFESVNKTFQDIMGNVLAFGGKTMVFGGDFRQVLPVVKRGSVREQIAAREEKEYISWDSVEDDNNNFFQEEFLNSLTPSDLPPHIITLKVGCPIMLLRNVAPELGLCNGTRLICRSLGRNFINAEIITSPHKDTSIISFHRPPILSSSTSRISLSLPPRVDEGQGRPPPTPSRFLRWSLAAAPHSHVPPHAPTTAVSADSRGFHREKDHTDRSSASDHRPRCPRRPQPPSSGKLVTTDHQLQKLLDRGCAHVVPVQEGITDAQTTQPQPRLIAGAPTVAVLHG</sequence>
<keyword evidence="1" id="KW-0378">Hydrolase</keyword>
<dbReference type="EMBL" id="JACMSC010000001">
    <property type="protein sequence ID" value="KAG6537062.1"/>
    <property type="molecule type" value="Genomic_DNA"/>
</dbReference>
<keyword evidence="1" id="KW-0347">Helicase</keyword>
<evidence type="ECO:0000259" key="3">
    <source>
        <dbReference type="Pfam" id="PF05970"/>
    </source>
</evidence>
<reference evidence="6 7" key="1">
    <citation type="submission" date="2020-08" db="EMBL/GenBank/DDBJ databases">
        <title>Plant Genome Project.</title>
        <authorList>
            <person name="Zhang R.-G."/>
        </authorList>
    </citation>
    <scope>NUCLEOTIDE SEQUENCE [LARGE SCALE GENOMIC DNA]</scope>
    <source>
        <tissue evidence="6">Rhizome</tissue>
    </source>
</reference>
<proteinExistence type="inferred from homology"/>
<comment type="caution">
    <text evidence="6">The sequence shown here is derived from an EMBL/GenBank/DDBJ whole genome shotgun (WGS) entry which is preliminary data.</text>
</comment>
<dbReference type="InterPro" id="IPR027417">
    <property type="entry name" value="P-loop_NTPase"/>
</dbReference>
<dbReference type="SUPFAM" id="SSF52540">
    <property type="entry name" value="P-loop containing nucleoside triphosphate hydrolases"/>
    <property type="match status" value="2"/>
</dbReference>
<dbReference type="PANTHER" id="PTHR10492">
    <property type="match status" value="1"/>
</dbReference>
<dbReference type="GO" id="GO:0000723">
    <property type="term" value="P:telomere maintenance"/>
    <property type="evidence" value="ECO:0007669"/>
    <property type="project" value="InterPro"/>
</dbReference>
<protein>
    <recommendedName>
        <fullName evidence="1">ATP-dependent DNA helicase</fullName>
        <ecNumber evidence="1">5.6.2.3</ecNumber>
    </recommendedName>
</protein>
<dbReference type="Proteomes" id="UP000734854">
    <property type="component" value="Unassembled WGS sequence"/>
</dbReference>
<keyword evidence="1" id="KW-0234">DNA repair</keyword>
<evidence type="ECO:0000256" key="2">
    <source>
        <dbReference type="SAM" id="MobiDB-lite"/>
    </source>
</evidence>
<dbReference type="Pfam" id="PF05970">
    <property type="entry name" value="PIF1"/>
    <property type="match status" value="1"/>
</dbReference>
<evidence type="ECO:0000256" key="1">
    <source>
        <dbReference type="RuleBase" id="RU363044"/>
    </source>
</evidence>
<evidence type="ECO:0000259" key="4">
    <source>
        <dbReference type="Pfam" id="PF14214"/>
    </source>
</evidence>
<evidence type="ECO:0000313" key="7">
    <source>
        <dbReference type="Proteomes" id="UP000734854"/>
    </source>
</evidence>
<dbReference type="InterPro" id="IPR049163">
    <property type="entry name" value="Pif1-like_2B_dom"/>
</dbReference>
<dbReference type="Gene3D" id="3.40.50.300">
    <property type="entry name" value="P-loop containing nucleotide triphosphate hydrolases"/>
    <property type="match status" value="1"/>
</dbReference>
<comment type="cofactor">
    <cofactor evidence="1">
        <name>Mg(2+)</name>
        <dbReference type="ChEBI" id="CHEBI:18420"/>
    </cofactor>
</comment>
<dbReference type="GO" id="GO:0016787">
    <property type="term" value="F:hydrolase activity"/>
    <property type="evidence" value="ECO:0007669"/>
    <property type="project" value="UniProtKB-KW"/>
</dbReference>
<keyword evidence="7" id="KW-1185">Reference proteome</keyword>
<dbReference type="Pfam" id="PF21530">
    <property type="entry name" value="Pif1_2B_dom"/>
    <property type="match status" value="1"/>
</dbReference>
<feature type="domain" description="DNA helicase Pif1-like DEAD-box helicase" evidence="3">
    <location>
        <begin position="483"/>
        <end position="631"/>
    </location>
</feature>
<feature type="region of interest" description="Disordered" evidence="2">
    <location>
        <begin position="726"/>
        <end position="745"/>
    </location>
</feature>
<feature type="compositionally biased region" description="Basic and acidic residues" evidence="2">
    <location>
        <begin position="772"/>
        <end position="791"/>
    </location>
</feature>
<keyword evidence="1" id="KW-0547">Nucleotide-binding</keyword>
<evidence type="ECO:0000259" key="5">
    <source>
        <dbReference type="Pfam" id="PF21530"/>
    </source>
</evidence>
<keyword evidence="1" id="KW-0233">DNA recombination</keyword>
<dbReference type="PANTHER" id="PTHR10492:SF57">
    <property type="entry name" value="ATP-DEPENDENT DNA HELICASE"/>
    <property type="match status" value="1"/>
</dbReference>
<dbReference type="AlphaFoldDB" id="A0A8J5M995"/>
<accession>A0A8J5M995</accession>
<dbReference type="InterPro" id="IPR010285">
    <property type="entry name" value="DNA_helicase_pif1-like_DEAD"/>
</dbReference>
<dbReference type="GO" id="GO:0043139">
    <property type="term" value="F:5'-3' DNA helicase activity"/>
    <property type="evidence" value="ECO:0007669"/>
    <property type="project" value="UniProtKB-EC"/>
</dbReference>